<dbReference type="Proteomes" id="UP001168821">
    <property type="component" value="Unassembled WGS sequence"/>
</dbReference>
<protein>
    <submittedName>
        <fullName evidence="2">Uncharacterized protein</fullName>
    </submittedName>
</protein>
<gene>
    <name evidence="2" type="ORF">Zmor_004863</name>
</gene>
<keyword evidence="1" id="KW-1133">Transmembrane helix</keyword>
<reference evidence="2" key="1">
    <citation type="journal article" date="2023" name="G3 (Bethesda)">
        <title>Whole genome assemblies of Zophobas morio and Tenebrio molitor.</title>
        <authorList>
            <person name="Kaur S."/>
            <person name="Stinson S.A."/>
            <person name="diCenzo G.C."/>
        </authorList>
    </citation>
    <scope>NUCLEOTIDE SEQUENCE</scope>
    <source>
        <strain evidence="2">QUZm001</strain>
    </source>
</reference>
<keyword evidence="1" id="KW-0812">Transmembrane</keyword>
<keyword evidence="1" id="KW-0472">Membrane</keyword>
<evidence type="ECO:0000256" key="1">
    <source>
        <dbReference type="SAM" id="Phobius"/>
    </source>
</evidence>
<accession>A0AA38MLD5</accession>
<name>A0AA38MLD5_9CUCU</name>
<proteinExistence type="predicted"/>
<feature type="transmembrane region" description="Helical" evidence="1">
    <location>
        <begin position="30"/>
        <end position="51"/>
    </location>
</feature>
<evidence type="ECO:0000313" key="2">
    <source>
        <dbReference type="EMBL" id="KAJ3660414.1"/>
    </source>
</evidence>
<keyword evidence="3" id="KW-1185">Reference proteome</keyword>
<sequence length="79" mass="8872">MASLNSTSQENILDCENGVSTTPTHTYDKWITVVAVALLIGIFVGLLCYYWTNSSTDQDDNVGKELIIYFLHRFIKALV</sequence>
<dbReference type="AlphaFoldDB" id="A0AA38MLD5"/>
<comment type="caution">
    <text evidence="2">The sequence shown here is derived from an EMBL/GenBank/DDBJ whole genome shotgun (WGS) entry which is preliminary data.</text>
</comment>
<evidence type="ECO:0000313" key="3">
    <source>
        <dbReference type="Proteomes" id="UP001168821"/>
    </source>
</evidence>
<dbReference type="EMBL" id="JALNTZ010000002">
    <property type="protein sequence ID" value="KAJ3660414.1"/>
    <property type="molecule type" value="Genomic_DNA"/>
</dbReference>
<organism evidence="2 3">
    <name type="scientific">Zophobas morio</name>
    <dbReference type="NCBI Taxonomy" id="2755281"/>
    <lineage>
        <taxon>Eukaryota</taxon>
        <taxon>Metazoa</taxon>
        <taxon>Ecdysozoa</taxon>
        <taxon>Arthropoda</taxon>
        <taxon>Hexapoda</taxon>
        <taxon>Insecta</taxon>
        <taxon>Pterygota</taxon>
        <taxon>Neoptera</taxon>
        <taxon>Endopterygota</taxon>
        <taxon>Coleoptera</taxon>
        <taxon>Polyphaga</taxon>
        <taxon>Cucujiformia</taxon>
        <taxon>Tenebrionidae</taxon>
        <taxon>Zophobas</taxon>
    </lineage>
</organism>